<dbReference type="GO" id="GO:0006412">
    <property type="term" value="P:translation"/>
    <property type="evidence" value="ECO:0007669"/>
    <property type="project" value="UniProtKB-KW"/>
</dbReference>
<keyword evidence="2 5" id="KW-0547">Nucleotide-binding</keyword>
<evidence type="ECO:0000259" key="6">
    <source>
        <dbReference type="Pfam" id="PF00749"/>
    </source>
</evidence>
<keyword evidence="4 5" id="KW-0030">Aminoacyl-tRNA synthetase</keyword>
<dbReference type="Gene3D" id="3.40.50.620">
    <property type="entry name" value="HUPs"/>
    <property type="match status" value="1"/>
</dbReference>
<reference evidence="8" key="1">
    <citation type="submission" date="2022-11" db="UniProtKB">
        <authorList>
            <consortium name="WormBaseParasite"/>
        </authorList>
    </citation>
    <scope>IDENTIFICATION</scope>
</reference>
<dbReference type="InterPro" id="IPR014729">
    <property type="entry name" value="Rossmann-like_a/b/a_fold"/>
</dbReference>
<dbReference type="WBParaSite" id="PDA_v2.g19624.t1">
    <property type="protein sequence ID" value="PDA_v2.g19624.t1"/>
    <property type="gene ID" value="PDA_v2.g19624"/>
</dbReference>
<dbReference type="GO" id="GO:0043039">
    <property type="term" value="P:tRNA aminoacylation"/>
    <property type="evidence" value="ECO:0007669"/>
    <property type="project" value="InterPro"/>
</dbReference>
<sequence>MHFTARLLASGVRVRFAPSPTGKLHLSGLRTALFNFKIKNFDENTIETRNFVTDKDSLEKYGRLLSFKQATPDYLMNATVDHVPAKLPHAGEDMSTPENEIKEELESFRKEFRESLQKFRNFAKSYATEMERAEIAKEERDRVSFFSLRRRQPKCSIF</sequence>
<dbReference type="Pfam" id="PF00749">
    <property type="entry name" value="tRNA-synt_1c"/>
    <property type="match status" value="1"/>
</dbReference>
<dbReference type="PRINTS" id="PR00987">
    <property type="entry name" value="TRNASYNTHGLU"/>
</dbReference>
<accession>A0A914PMB3</accession>
<feature type="domain" description="Glutamyl/glutaminyl-tRNA synthetase class Ib catalytic" evidence="6">
    <location>
        <begin position="12"/>
        <end position="38"/>
    </location>
</feature>
<keyword evidence="5" id="KW-0648">Protein biosynthesis</keyword>
<proteinExistence type="inferred from homology"/>
<comment type="similarity">
    <text evidence="5">Belongs to the class-I aminoacyl-tRNA synthetase family.</text>
</comment>
<protein>
    <submittedName>
        <fullName evidence="8">Glutamyl/glutaminyl-tRNA synthetase class Ib catalytic domain-containing protein</fullName>
    </submittedName>
</protein>
<keyword evidence="3 5" id="KW-0067">ATP-binding</keyword>
<dbReference type="InterPro" id="IPR000924">
    <property type="entry name" value="Glu/Gln-tRNA-synth"/>
</dbReference>
<evidence type="ECO:0000313" key="8">
    <source>
        <dbReference type="WBParaSite" id="PDA_v2.g19624.t1"/>
    </source>
</evidence>
<dbReference type="GO" id="GO:0004812">
    <property type="term" value="F:aminoacyl-tRNA ligase activity"/>
    <property type="evidence" value="ECO:0007669"/>
    <property type="project" value="UniProtKB-KW"/>
</dbReference>
<dbReference type="SUPFAM" id="SSF52374">
    <property type="entry name" value="Nucleotidylyl transferase"/>
    <property type="match status" value="1"/>
</dbReference>
<evidence type="ECO:0000256" key="4">
    <source>
        <dbReference type="ARBA" id="ARBA00023146"/>
    </source>
</evidence>
<evidence type="ECO:0000256" key="2">
    <source>
        <dbReference type="ARBA" id="ARBA00022741"/>
    </source>
</evidence>
<dbReference type="GO" id="GO:0005524">
    <property type="term" value="F:ATP binding"/>
    <property type="evidence" value="ECO:0007669"/>
    <property type="project" value="UniProtKB-KW"/>
</dbReference>
<evidence type="ECO:0000256" key="5">
    <source>
        <dbReference type="RuleBase" id="RU363037"/>
    </source>
</evidence>
<dbReference type="InterPro" id="IPR020058">
    <property type="entry name" value="Glu/Gln-tRNA-synth_Ib_cat-dom"/>
</dbReference>
<keyword evidence="1 5" id="KW-0436">Ligase</keyword>
<evidence type="ECO:0000313" key="7">
    <source>
        <dbReference type="Proteomes" id="UP000887578"/>
    </source>
</evidence>
<evidence type="ECO:0000256" key="3">
    <source>
        <dbReference type="ARBA" id="ARBA00022840"/>
    </source>
</evidence>
<evidence type="ECO:0000256" key="1">
    <source>
        <dbReference type="ARBA" id="ARBA00022598"/>
    </source>
</evidence>
<dbReference type="Proteomes" id="UP000887578">
    <property type="component" value="Unplaced"/>
</dbReference>
<dbReference type="AlphaFoldDB" id="A0A914PMB3"/>
<organism evidence="7 8">
    <name type="scientific">Panagrolaimus davidi</name>
    <dbReference type="NCBI Taxonomy" id="227884"/>
    <lineage>
        <taxon>Eukaryota</taxon>
        <taxon>Metazoa</taxon>
        <taxon>Ecdysozoa</taxon>
        <taxon>Nematoda</taxon>
        <taxon>Chromadorea</taxon>
        <taxon>Rhabditida</taxon>
        <taxon>Tylenchina</taxon>
        <taxon>Panagrolaimomorpha</taxon>
        <taxon>Panagrolaimoidea</taxon>
        <taxon>Panagrolaimidae</taxon>
        <taxon>Panagrolaimus</taxon>
    </lineage>
</organism>
<name>A0A914PMB3_9BILA</name>
<keyword evidence="7" id="KW-1185">Reference proteome</keyword>